<dbReference type="EMBL" id="FMDN01000024">
    <property type="protein sequence ID" value="SCG66796.1"/>
    <property type="molecule type" value="Genomic_DNA"/>
</dbReference>
<keyword evidence="1" id="KW-1133">Transmembrane helix</keyword>
<evidence type="ECO:0000313" key="3">
    <source>
        <dbReference type="Proteomes" id="UP000199408"/>
    </source>
</evidence>
<feature type="transmembrane region" description="Helical" evidence="1">
    <location>
        <begin position="57"/>
        <end position="76"/>
    </location>
</feature>
<organism evidence="2 3">
    <name type="scientific">Micromonospora halophytica</name>
    <dbReference type="NCBI Taxonomy" id="47864"/>
    <lineage>
        <taxon>Bacteria</taxon>
        <taxon>Bacillati</taxon>
        <taxon>Actinomycetota</taxon>
        <taxon>Actinomycetes</taxon>
        <taxon>Micromonosporales</taxon>
        <taxon>Micromonosporaceae</taxon>
        <taxon>Micromonospora</taxon>
    </lineage>
</organism>
<name>A0A1C5J9U8_9ACTN</name>
<gene>
    <name evidence="2" type="ORF">GA0070560_12414</name>
</gene>
<keyword evidence="3" id="KW-1185">Reference proteome</keyword>
<feature type="transmembrane region" description="Helical" evidence="1">
    <location>
        <begin position="140"/>
        <end position="164"/>
    </location>
</feature>
<keyword evidence="1" id="KW-0812">Transmembrane</keyword>
<reference evidence="3" key="1">
    <citation type="submission" date="2016-06" db="EMBL/GenBank/DDBJ databases">
        <authorList>
            <person name="Varghese N."/>
        </authorList>
    </citation>
    <scope>NUCLEOTIDE SEQUENCE [LARGE SCALE GENOMIC DNA]</scope>
    <source>
        <strain evidence="3">DSM 43171</strain>
    </source>
</reference>
<dbReference type="RefSeq" id="WP_091301698.1">
    <property type="nucleotide sequence ID" value="NZ_FMDN01000024.1"/>
</dbReference>
<dbReference type="OrthoDB" id="2717873at2"/>
<evidence type="ECO:0000313" key="2">
    <source>
        <dbReference type="EMBL" id="SCG66796.1"/>
    </source>
</evidence>
<sequence>MPTTPDPPRWARWAAYAVPLLVLPSGIWRLALGAGVPVGFTGELGRLYAAPGWITPYVVALTVAAEAAALLTLGLVRPWGEVVPARVPRFGGRPVPTWCVVGAAAFGVAALTAIAVPTVALWNGPENMGDPDAPQGLAGAVMTACYAPLLAWPPLLAAVTVAYWRRRRAAR</sequence>
<evidence type="ECO:0000256" key="1">
    <source>
        <dbReference type="SAM" id="Phobius"/>
    </source>
</evidence>
<protein>
    <submittedName>
        <fullName evidence="2">Uncharacterized protein</fullName>
    </submittedName>
</protein>
<feature type="transmembrane region" description="Helical" evidence="1">
    <location>
        <begin position="97"/>
        <end position="120"/>
    </location>
</feature>
<dbReference type="Proteomes" id="UP000199408">
    <property type="component" value="Unassembled WGS sequence"/>
</dbReference>
<dbReference type="STRING" id="47864.GA0070560_12414"/>
<dbReference type="AlphaFoldDB" id="A0A1C5J9U8"/>
<accession>A0A1C5J9U8</accession>
<proteinExistence type="predicted"/>
<keyword evidence="1" id="KW-0472">Membrane</keyword>